<dbReference type="Proteomes" id="UP001500236">
    <property type="component" value="Unassembled WGS sequence"/>
</dbReference>
<comment type="caution">
    <text evidence="1">The sequence shown here is derived from an EMBL/GenBank/DDBJ whole genome shotgun (WGS) entry which is preliminary data.</text>
</comment>
<proteinExistence type="predicted"/>
<dbReference type="InterPro" id="IPR050625">
    <property type="entry name" value="ParA/MinD_ATPase"/>
</dbReference>
<organism evidence="1 2">
    <name type="scientific">Nesterenkonia aethiopica</name>
    <dbReference type="NCBI Taxonomy" id="269144"/>
    <lineage>
        <taxon>Bacteria</taxon>
        <taxon>Bacillati</taxon>
        <taxon>Actinomycetota</taxon>
        <taxon>Actinomycetes</taxon>
        <taxon>Micrococcales</taxon>
        <taxon>Micrococcaceae</taxon>
        <taxon>Nesterenkonia</taxon>
    </lineage>
</organism>
<dbReference type="PANTHER" id="PTHR43384">
    <property type="entry name" value="SEPTUM SITE-DETERMINING PROTEIN MIND HOMOLOG, CHLOROPLASTIC-RELATED"/>
    <property type="match status" value="1"/>
</dbReference>
<name>A0ABP6M5A9_9MICC</name>
<reference evidence="2" key="1">
    <citation type="journal article" date="2019" name="Int. J. Syst. Evol. Microbiol.">
        <title>The Global Catalogue of Microorganisms (GCM) 10K type strain sequencing project: providing services to taxonomists for standard genome sequencing and annotation.</title>
        <authorList>
            <consortium name="The Broad Institute Genomics Platform"/>
            <consortium name="The Broad Institute Genome Sequencing Center for Infectious Disease"/>
            <person name="Wu L."/>
            <person name="Ma J."/>
        </authorList>
    </citation>
    <scope>NUCLEOTIDE SEQUENCE [LARGE SCALE GENOMIC DNA]</scope>
    <source>
        <strain evidence="2">JCM 14309</strain>
    </source>
</reference>
<accession>A0ABP6M5A9</accession>
<gene>
    <name evidence="1" type="ORF">GCM10010529_27680</name>
</gene>
<evidence type="ECO:0000313" key="2">
    <source>
        <dbReference type="Proteomes" id="UP001500236"/>
    </source>
</evidence>
<evidence type="ECO:0008006" key="3">
    <source>
        <dbReference type="Google" id="ProtNLM"/>
    </source>
</evidence>
<dbReference type="PANTHER" id="PTHR43384:SF14">
    <property type="entry name" value="ESX-1 SECRETION-ASSOCIATED PROTEIN ESPI"/>
    <property type="match status" value="1"/>
</dbReference>
<protein>
    <recommendedName>
        <fullName evidence="3">AAA domain-containing protein</fullName>
    </recommendedName>
</protein>
<sequence>MGPTEKERRHEELAQKIARPLEGNHNTAILSLKGGIGKTSTTVGVGMTLAQHRGDLPCAIDANLHSGDLAERALGERAFQAHRPPTITDLLRNLDDVDSLTSLQTYLHQASRLHVLAGEQEPEVSDSLTADEWLRIHREFAKYYPVLLTDCGTGVTQTRRGGSCRLRTTWSSPRDSPSPVPSGHCRRSLGWPITAMRPSPRSRWW</sequence>
<evidence type="ECO:0000313" key="1">
    <source>
        <dbReference type="EMBL" id="GAA3074314.1"/>
    </source>
</evidence>
<dbReference type="RefSeq" id="WP_344685334.1">
    <property type="nucleotide sequence ID" value="NZ_BAAAVT010000022.1"/>
</dbReference>
<keyword evidence="2" id="KW-1185">Reference proteome</keyword>
<dbReference type="SUPFAM" id="SSF52540">
    <property type="entry name" value="P-loop containing nucleoside triphosphate hydrolases"/>
    <property type="match status" value="1"/>
</dbReference>
<dbReference type="InterPro" id="IPR027417">
    <property type="entry name" value="P-loop_NTPase"/>
</dbReference>
<dbReference type="Gene3D" id="3.40.50.300">
    <property type="entry name" value="P-loop containing nucleotide triphosphate hydrolases"/>
    <property type="match status" value="1"/>
</dbReference>
<dbReference type="EMBL" id="BAAAVT010000022">
    <property type="protein sequence ID" value="GAA3074314.1"/>
    <property type="molecule type" value="Genomic_DNA"/>
</dbReference>